<organism evidence="1">
    <name type="scientific">Nothobranchius furzeri</name>
    <name type="common">Turquoise killifish</name>
    <dbReference type="NCBI Taxonomy" id="105023"/>
    <lineage>
        <taxon>Eukaryota</taxon>
        <taxon>Metazoa</taxon>
        <taxon>Chordata</taxon>
        <taxon>Craniata</taxon>
        <taxon>Vertebrata</taxon>
        <taxon>Euteleostomi</taxon>
        <taxon>Actinopterygii</taxon>
        <taxon>Neopterygii</taxon>
        <taxon>Teleostei</taxon>
        <taxon>Neoteleostei</taxon>
        <taxon>Acanthomorphata</taxon>
        <taxon>Ovalentaria</taxon>
        <taxon>Atherinomorphae</taxon>
        <taxon>Cyprinodontiformes</taxon>
        <taxon>Nothobranchiidae</taxon>
        <taxon>Nothobranchius</taxon>
    </lineage>
</organism>
<sequence>DIVTVGSLQACRCWICADANQLKQRNLLTPGLISTLHKVLDFHVINQTRLVEKVEVALWRGSSFLFLKTGSEETLEVHLEKVESLWTSLTSVHKCF</sequence>
<feature type="non-terminal residue" evidence="1">
    <location>
        <position position="1"/>
    </location>
</feature>
<dbReference type="AlphaFoldDB" id="A0A1A8AD93"/>
<dbReference type="EMBL" id="HADY01013981">
    <property type="protein sequence ID" value="SBP52466.1"/>
    <property type="molecule type" value="Transcribed_RNA"/>
</dbReference>
<reference evidence="1" key="2">
    <citation type="submission" date="2016-06" db="EMBL/GenBank/DDBJ databases">
        <title>The genome of a short-lived fish provides insights into sex chromosome evolution and the genetic control of aging.</title>
        <authorList>
            <person name="Reichwald K."/>
            <person name="Felder M."/>
            <person name="Petzold A."/>
            <person name="Koch P."/>
            <person name="Groth M."/>
            <person name="Platzer M."/>
        </authorList>
    </citation>
    <scope>NUCLEOTIDE SEQUENCE</scope>
    <source>
        <tissue evidence="1">Brain</tissue>
    </source>
</reference>
<name>A0A1A8AD93_NOTFU</name>
<accession>A0A1A8AD93</accession>
<evidence type="ECO:0000313" key="1">
    <source>
        <dbReference type="EMBL" id="SBP52466.1"/>
    </source>
</evidence>
<proteinExistence type="predicted"/>
<gene>
    <name evidence="1" type="primary">Nfu_g_1_008828</name>
</gene>
<reference evidence="1" key="1">
    <citation type="submission" date="2016-05" db="EMBL/GenBank/DDBJ databases">
        <authorList>
            <person name="Lavstsen T."/>
            <person name="Jespersen J.S."/>
        </authorList>
    </citation>
    <scope>NUCLEOTIDE SEQUENCE</scope>
    <source>
        <tissue evidence="1">Brain</tissue>
    </source>
</reference>
<protein>
    <submittedName>
        <fullName evidence="1">Uncharacterized protein</fullName>
    </submittedName>
</protein>